<dbReference type="Proteomes" id="UP000316621">
    <property type="component" value="Chromosome 8"/>
</dbReference>
<keyword evidence="2" id="KW-1185">Reference proteome</keyword>
<gene>
    <name evidence="1" type="ORF">C5167_049241</name>
</gene>
<reference evidence="1 2" key="1">
    <citation type="journal article" date="2018" name="Science">
        <title>The opium poppy genome and morphinan production.</title>
        <authorList>
            <person name="Guo L."/>
            <person name="Winzer T."/>
            <person name="Yang X."/>
            <person name="Li Y."/>
            <person name="Ning Z."/>
            <person name="He Z."/>
            <person name="Teodor R."/>
            <person name="Lu Y."/>
            <person name="Bowser T.A."/>
            <person name="Graham I.A."/>
            <person name="Ye K."/>
        </authorList>
    </citation>
    <scope>NUCLEOTIDE SEQUENCE [LARGE SCALE GENOMIC DNA]</scope>
    <source>
        <strain evidence="2">cv. HN1</strain>
        <tissue evidence="1">Leaves</tissue>
    </source>
</reference>
<dbReference type="Gramene" id="RZC73760">
    <property type="protein sequence ID" value="RZC73760"/>
    <property type="gene ID" value="C5167_049241"/>
</dbReference>
<dbReference type="EMBL" id="CM010722">
    <property type="protein sequence ID" value="RZC73760.1"/>
    <property type="molecule type" value="Genomic_DNA"/>
</dbReference>
<dbReference type="AlphaFoldDB" id="A0A4Y7KN46"/>
<name>A0A4Y7KN46_PAPSO</name>
<evidence type="ECO:0000313" key="1">
    <source>
        <dbReference type="EMBL" id="RZC73760.1"/>
    </source>
</evidence>
<proteinExistence type="predicted"/>
<protein>
    <submittedName>
        <fullName evidence="1">Uncharacterized protein</fullName>
    </submittedName>
</protein>
<evidence type="ECO:0000313" key="2">
    <source>
        <dbReference type="Proteomes" id="UP000316621"/>
    </source>
</evidence>
<organism evidence="1 2">
    <name type="scientific">Papaver somniferum</name>
    <name type="common">Opium poppy</name>
    <dbReference type="NCBI Taxonomy" id="3469"/>
    <lineage>
        <taxon>Eukaryota</taxon>
        <taxon>Viridiplantae</taxon>
        <taxon>Streptophyta</taxon>
        <taxon>Embryophyta</taxon>
        <taxon>Tracheophyta</taxon>
        <taxon>Spermatophyta</taxon>
        <taxon>Magnoliopsida</taxon>
        <taxon>Ranunculales</taxon>
        <taxon>Papaveraceae</taxon>
        <taxon>Papaveroideae</taxon>
        <taxon>Papaver</taxon>
    </lineage>
</organism>
<sequence length="44" mass="5103">MCTYIMGWRTIDTPLDIFAEQLIDPANPKFLQHLCILACCLHPR</sequence>
<accession>A0A4Y7KN46</accession>